<dbReference type="InterPro" id="IPR011205">
    <property type="entry name" value="UCP015417_vWA"/>
</dbReference>
<evidence type="ECO:0000313" key="3">
    <source>
        <dbReference type="Proteomes" id="UP000631114"/>
    </source>
</evidence>
<dbReference type="Pfam" id="PF25043">
    <property type="entry name" value="DUF7788"/>
    <property type="match status" value="1"/>
</dbReference>
<dbReference type="PANTHER" id="PTHR31373">
    <property type="entry name" value="OS06G0652100 PROTEIN"/>
    <property type="match status" value="1"/>
</dbReference>
<keyword evidence="3" id="KW-1185">Reference proteome</keyword>
<gene>
    <name evidence="2" type="ORF">IFM89_009722</name>
</gene>
<proteinExistence type="predicted"/>
<evidence type="ECO:0000313" key="2">
    <source>
        <dbReference type="EMBL" id="KAF9596374.1"/>
    </source>
</evidence>
<dbReference type="AlphaFoldDB" id="A0A835HDB8"/>
<dbReference type="InterPro" id="IPR056690">
    <property type="entry name" value="DUF7788"/>
</dbReference>
<evidence type="ECO:0000259" key="1">
    <source>
        <dbReference type="Pfam" id="PF25043"/>
    </source>
</evidence>
<protein>
    <recommendedName>
        <fullName evidence="1">DUF7788 domain-containing protein</fullName>
    </recommendedName>
</protein>
<reference evidence="2 3" key="1">
    <citation type="submission" date="2020-10" db="EMBL/GenBank/DDBJ databases">
        <title>The Coptis chinensis genome and diversification of protoberbering-type alkaloids.</title>
        <authorList>
            <person name="Wang B."/>
            <person name="Shu S."/>
            <person name="Song C."/>
            <person name="Liu Y."/>
        </authorList>
    </citation>
    <scope>NUCLEOTIDE SEQUENCE [LARGE SCALE GENOMIC DNA]</scope>
    <source>
        <strain evidence="2">HL-2020</strain>
        <tissue evidence="2">Leaf</tissue>
    </source>
</reference>
<dbReference type="EMBL" id="JADFTS010000007">
    <property type="protein sequence ID" value="KAF9596374.1"/>
    <property type="molecule type" value="Genomic_DNA"/>
</dbReference>
<name>A0A835HDB8_9MAGN</name>
<comment type="caution">
    <text evidence="2">The sequence shown here is derived from an EMBL/GenBank/DDBJ whole genome shotgun (WGS) entry which is preliminary data.</text>
</comment>
<feature type="domain" description="DUF7788" evidence="1">
    <location>
        <begin position="2"/>
        <end position="46"/>
    </location>
</feature>
<sequence>MNPQLHVIEVEDLRYKIHFVEKMQWNINTDFQKVFDLILKVAIEGNSSAQPSERSGAGKGVESHQACFSRAVKEFEDRVHVWHDQP</sequence>
<organism evidence="2 3">
    <name type="scientific">Coptis chinensis</name>
    <dbReference type="NCBI Taxonomy" id="261450"/>
    <lineage>
        <taxon>Eukaryota</taxon>
        <taxon>Viridiplantae</taxon>
        <taxon>Streptophyta</taxon>
        <taxon>Embryophyta</taxon>
        <taxon>Tracheophyta</taxon>
        <taxon>Spermatophyta</taxon>
        <taxon>Magnoliopsida</taxon>
        <taxon>Ranunculales</taxon>
        <taxon>Ranunculaceae</taxon>
        <taxon>Coptidoideae</taxon>
        <taxon>Coptis</taxon>
    </lineage>
</organism>
<dbReference type="PANTHER" id="PTHR31373:SF17">
    <property type="entry name" value="OS06G0652100 PROTEIN"/>
    <property type="match status" value="1"/>
</dbReference>
<dbReference type="OrthoDB" id="1149618at2759"/>
<dbReference type="Proteomes" id="UP000631114">
    <property type="component" value="Unassembled WGS sequence"/>
</dbReference>
<accession>A0A835HDB8</accession>